<dbReference type="EMBL" id="JBDFQZ010000012">
    <property type="protein sequence ID" value="KAK9673549.1"/>
    <property type="molecule type" value="Genomic_DNA"/>
</dbReference>
<accession>A0AAW1HBV3</accession>
<evidence type="ECO:0000313" key="2">
    <source>
        <dbReference type="Proteomes" id="UP001443914"/>
    </source>
</evidence>
<evidence type="ECO:0008006" key="3">
    <source>
        <dbReference type="Google" id="ProtNLM"/>
    </source>
</evidence>
<dbReference type="Proteomes" id="UP001443914">
    <property type="component" value="Unassembled WGS sequence"/>
</dbReference>
<comment type="caution">
    <text evidence="1">The sequence shown here is derived from an EMBL/GenBank/DDBJ whole genome shotgun (WGS) entry which is preliminary data.</text>
</comment>
<dbReference type="InterPro" id="IPR053085">
    <property type="entry name" value="Jasmonate-induced_protein"/>
</dbReference>
<evidence type="ECO:0000313" key="1">
    <source>
        <dbReference type="EMBL" id="KAK9673549.1"/>
    </source>
</evidence>
<proteinExistence type="predicted"/>
<protein>
    <recommendedName>
        <fullName evidence="3">23 kDa jasmonate-induced protein-like</fullName>
    </recommendedName>
</protein>
<reference evidence="1" key="1">
    <citation type="submission" date="2024-03" db="EMBL/GenBank/DDBJ databases">
        <title>WGS assembly of Saponaria officinalis var. Norfolk2.</title>
        <authorList>
            <person name="Jenkins J."/>
            <person name="Shu S."/>
            <person name="Grimwood J."/>
            <person name="Barry K."/>
            <person name="Goodstein D."/>
            <person name="Schmutz J."/>
            <person name="Leebens-Mack J."/>
            <person name="Osbourn A."/>
        </authorList>
    </citation>
    <scope>NUCLEOTIDE SEQUENCE [LARGE SCALE GENOMIC DNA]</scope>
    <source>
        <strain evidence="1">JIC</strain>
    </source>
</reference>
<dbReference type="AlphaFoldDB" id="A0AAW1HBV3"/>
<dbReference type="PANTHER" id="PTHR36482">
    <property type="entry name" value="OSJNBA0024J22.15 PROTEIN"/>
    <property type="match status" value="1"/>
</dbReference>
<keyword evidence="2" id="KW-1185">Reference proteome</keyword>
<name>A0AAW1HBV3_SAPOF</name>
<dbReference type="PANTHER" id="PTHR36482:SF6">
    <property type="entry name" value="JASMONATE-INDUCED PROTEIN HOMOLOG"/>
    <property type="match status" value="1"/>
</dbReference>
<sequence>MASSMQQCKNATQAFETEKAKVNEVMKDAKNSLRKKDVVDAMSDEQIQAMAVCELRSGHGHQSRYYMSHSWTGNFMTRIPDYINAGDSANIVHKGSKGGVIYGLLPENRSTAWLLAWSKSDNPNEPNRVYVRGGTREKLLESGIWNEVERELDQAGDYSRAYDPESGALIAAQIQNDSDKVALVAVTFNILDLPK</sequence>
<gene>
    <name evidence="1" type="ORF">RND81_12G174700</name>
</gene>
<organism evidence="1 2">
    <name type="scientific">Saponaria officinalis</name>
    <name type="common">Common soapwort</name>
    <name type="synonym">Lychnis saponaria</name>
    <dbReference type="NCBI Taxonomy" id="3572"/>
    <lineage>
        <taxon>Eukaryota</taxon>
        <taxon>Viridiplantae</taxon>
        <taxon>Streptophyta</taxon>
        <taxon>Embryophyta</taxon>
        <taxon>Tracheophyta</taxon>
        <taxon>Spermatophyta</taxon>
        <taxon>Magnoliopsida</taxon>
        <taxon>eudicotyledons</taxon>
        <taxon>Gunneridae</taxon>
        <taxon>Pentapetalae</taxon>
        <taxon>Caryophyllales</taxon>
        <taxon>Caryophyllaceae</taxon>
        <taxon>Caryophylleae</taxon>
        <taxon>Saponaria</taxon>
    </lineage>
</organism>